<name>A0AAX0UCS2_BURPE</name>
<dbReference type="Proteomes" id="UP000231878">
    <property type="component" value="Unassembled WGS sequence"/>
</dbReference>
<gene>
    <name evidence="1" type="ORF">CWD88_12060</name>
</gene>
<keyword evidence="1" id="KW-0808">Transferase</keyword>
<comment type="caution">
    <text evidence="1">The sequence shown here is derived from an EMBL/GenBank/DDBJ whole genome shotgun (WGS) entry which is preliminary data.</text>
</comment>
<evidence type="ECO:0000313" key="1">
    <source>
        <dbReference type="EMBL" id="PJO66185.1"/>
    </source>
</evidence>
<sequence>MYFCVLCRIRRASYPFTGVAAHAANGQQKKVRRRGSIRRACLE</sequence>
<reference evidence="1 2" key="1">
    <citation type="submission" date="2017-11" db="EMBL/GenBank/DDBJ databases">
        <title>Molecular characterization of Burkholderia pseudomallei and closely related isolates from Vietnam.</title>
        <authorList>
            <person name="Ustinov D.V."/>
            <person name="Antonov A.S."/>
            <person name="Avdusheva E.F."/>
            <person name="Shpak I.M."/>
            <person name="Zakharova I.B."/>
            <person name="Thi L.A."/>
            <person name="Teteryatnikova N."/>
            <person name="Lopasteyskaya Y.A."/>
            <person name="Kuzyutina J.A."/>
            <person name="Ngo T.N."/>
            <person name="Victorov D.V."/>
        </authorList>
    </citation>
    <scope>NUCLEOTIDE SEQUENCE [LARGE SCALE GENOMIC DNA]</scope>
    <source>
        <strain evidence="1 2">V1512</strain>
    </source>
</reference>
<dbReference type="GO" id="GO:0016740">
    <property type="term" value="F:transferase activity"/>
    <property type="evidence" value="ECO:0007669"/>
    <property type="project" value="UniProtKB-KW"/>
</dbReference>
<evidence type="ECO:0000313" key="2">
    <source>
        <dbReference type="Proteomes" id="UP000231878"/>
    </source>
</evidence>
<proteinExistence type="predicted"/>
<dbReference type="EMBL" id="PHRB01000009">
    <property type="protein sequence ID" value="PJO66185.1"/>
    <property type="molecule type" value="Genomic_DNA"/>
</dbReference>
<protein>
    <submittedName>
        <fullName evidence="1">3-oxoadipate:succinyl-CoA transferase</fullName>
    </submittedName>
</protein>
<organism evidence="1 2">
    <name type="scientific">Burkholderia pseudomallei</name>
    <name type="common">Pseudomonas pseudomallei</name>
    <dbReference type="NCBI Taxonomy" id="28450"/>
    <lineage>
        <taxon>Bacteria</taxon>
        <taxon>Pseudomonadati</taxon>
        <taxon>Pseudomonadota</taxon>
        <taxon>Betaproteobacteria</taxon>
        <taxon>Burkholderiales</taxon>
        <taxon>Burkholderiaceae</taxon>
        <taxon>Burkholderia</taxon>
        <taxon>pseudomallei group</taxon>
    </lineage>
</organism>
<accession>A0AAX0UCS2</accession>
<dbReference type="AlphaFoldDB" id="A0AAX0UCS2"/>